<organism evidence="1 2">
    <name type="scientific">Azospirillum rugosum</name>
    <dbReference type="NCBI Taxonomy" id="416170"/>
    <lineage>
        <taxon>Bacteria</taxon>
        <taxon>Pseudomonadati</taxon>
        <taxon>Pseudomonadota</taxon>
        <taxon>Alphaproteobacteria</taxon>
        <taxon>Rhodospirillales</taxon>
        <taxon>Azospirillaceae</taxon>
        <taxon>Azospirillum</taxon>
    </lineage>
</organism>
<dbReference type="EMBL" id="JAGINP010000010">
    <property type="protein sequence ID" value="MBP2293324.1"/>
    <property type="molecule type" value="Genomic_DNA"/>
</dbReference>
<comment type="caution">
    <text evidence="1">The sequence shown here is derived from an EMBL/GenBank/DDBJ whole genome shotgun (WGS) entry which is preliminary data.</text>
</comment>
<evidence type="ECO:0000313" key="1">
    <source>
        <dbReference type="EMBL" id="MBP2293324.1"/>
    </source>
</evidence>
<accession>A0ABS4SL75</accession>
<name>A0ABS4SL75_9PROT</name>
<proteinExistence type="predicted"/>
<evidence type="ECO:0000313" key="2">
    <source>
        <dbReference type="Proteomes" id="UP000781958"/>
    </source>
</evidence>
<dbReference type="Gene3D" id="6.10.140.1340">
    <property type="match status" value="1"/>
</dbReference>
<dbReference type="Proteomes" id="UP000781958">
    <property type="component" value="Unassembled WGS sequence"/>
</dbReference>
<keyword evidence="2" id="KW-1185">Reference proteome</keyword>
<reference evidence="1 2" key="1">
    <citation type="submission" date="2021-03" db="EMBL/GenBank/DDBJ databases">
        <title>Genomic Encyclopedia of Type Strains, Phase III (KMG-III): the genomes of soil and plant-associated and newly described type strains.</title>
        <authorList>
            <person name="Whitman W."/>
        </authorList>
    </citation>
    <scope>NUCLEOTIDE SEQUENCE [LARGE SCALE GENOMIC DNA]</scope>
    <source>
        <strain evidence="1 2">IMMIB AFH-6</strain>
    </source>
</reference>
<sequence length="154" mass="16652">MLPATASRVENATSNAVNRRIAAGIEASVRHHAGHPEQIGRRLDDLDREWDVERTLEANAATLALTGTLLGAFVDRRFLVLPALVTGFLLQHALQGWCPPVPILRRLGVRTATEIERERTALKALRGDFKSLDGTAPEESAAKRACQALAAANA</sequence>
<dbReference type="RefSeq" id="WP_209767259.1">
    <property type="nucleotide sequence ID" value="NZ_JAGINP010000010.1"/>
</dbReference>
<protein>
    <recommendedName>
        <fullName evidence="3">DUF2892 domain-containing protein</fullName>
    </recommendedName>
</protein>
<evidence type="ECO:0008006" key="3">
    <source>
        <dbReference type="Google" id="ProtNLM"/>
    </source>
</evidence>
<gene>
    <name evidence="1" type="ORF">J2851_003107</name>
</gene>